<dbReference type="AlphaFoldDB" id="A0A8S1C556"/>
<accession>A0A8S1C556</accession>
<organism evidence="4 5">
    <name type="scientific">Cloeon dipterum</name>
    <dbReference type="NCBI Taxonomy" id="197152"/>
    <lineage>
        <taxon>Eukaryota</taxon>
        <taxon>Metazoa</taxon>
        <taxon>Ecdysozoa</taxon>
        <taxon>Arthropoda</taxon>
        <taxon>Hexapoda</taxon>
        <taxon>Insecta</taxon>
        <taxon>Pterygota</taxon>
        <taxon>Palaeoptera</taxon>
        <taxon>Ephemeroptera</taxon>
        <taxon>Pisciforma</taxon>
        <taxon>Baetidae</taxon>
        <taxon>Cloeon</taxon>
    </lineage>
</organism>
<dbReference type="InterPro" id="IPR036179">
    <property type="entry name" value="Ig-like_dom_sf"/>
</dbReference>
<feature type="region of interest" description="Disordered" evidence="1">
    <location>
        <begin position="486"/>
        <end position="518"/>
    </location>
</feature>
<feature type="chain" id="PRO_5035896494" description="Ig-like domain-containing protein" evidence="3">
    <location>
        <begin position="28"/>
        <end position="554"/>
    </location>
</feature>
<dbReference type="InterPro" id="IPR013783">
    <property type="entry name" value="Ig-like_fold"/>
</dbReference>
<comment type="caution">
    <text evidence="4">The sequence shown here is derived from an EMBL/GenBank/DDBJ whole genome shotgun (WGS) entry which is preliminary data.</text>
</comment>
<sequence length="554" mass="60078">MMLCSTIRLRTCIVPILLALCTASVHSQSAPSIIVEPKNAKVVKIGDTFEFLCKASKPIMYCSIKNTIGSLNMRENTKKDSYEYFGKGFQLGDCGIKFLSVTENLHGNISCTVGLVDNDLEGVGHTNLIVAIPPNSVQLSIDKNEYKEKEEIVMSCRALGGRPAPTVTLYLGNDTLATSKPGQDIVNHNRQADYKDNNKKVICKATHMASSKDDAKMTERNLIIQFRPQPINNLGTINKFGFFEGVEGIITLDIFANPRPSKLAWKVDNAAPDLGLYYPLNEKNIVMNDDGSYAAKFRIYKVSREDVDKTFTLTATNQLGSETYNVKISFDPTPKEEETSLGAGSIVAIIVAVLIVFVAIVLTLFARTTGRWCFAAGVPAQGDKEALEDSDTHVKAGWLPTIGSSYKAVATTEEASSVTLPKSIDPQINTAPKAVLETNIDIEESGGVLQSSDTESADKVAAVGAGQHAGIRIRNYLRDKINSFKTSSKVPTSEEEAKDAEAAEQKTAPPTASDGVVYAELELRKPGDTPVIRDDGEKTEYAQIVIPAQNAAKV</sequence>
<protein>
    <recommendedName>
        <fullName evidence="6">Ig-like domain-containing protein</fullName>
    </recommendedName>
</protein>
<name>A0A8S1C556_9INSE</name>
<evidence type="ECO:0000256" key="2">
    <source>
        <dbReference type="SAM" id="Phobius"/>
    </source>
</evidence>
<dbReference type="Gene3D" id="2.60.40.10">
    <property type="entry name" value="Immunoglobulins"/>
    <property type="match status" value="1"/>
</dbReference>
<dbReference type="PANTHER" id="PTHR45889:SF8">
    <property type="entry name" value="IG-LIKE DOMAIN-CONTAINING PROTEIN"/>
    <property type="match status" value="1"/>
</dbReference>
<keyword evidence="2" id="KW-0472">Membrane</keyword>
<evidence type="ECO:0000313" key="5">
    <source>
        <dbReference type="Proteomes" id="UP000494165"/>
    </source>
</evidence>
<gene>
    <name evidence="4" type="ORF">CLODIP_2_CD14882</name>
</gene>
<dbReference type="EMBL" id="CADEPI010000011">
    <property type="protein sequence ID" value="CAB3363205.1"/>
    <property type="molecule type" value="Genomic_DNA"/>
</dbReference>
<feature type="signal peptide" evidence="3">
    <location>
        <begin position="1"/>
        <end position="27"/>
    </location>
</feature>
<proteinExistence type="predicted"/>
<evidence type="ECO:0000256" key="3">
    <source>
        <dbReference type="SAM" id="SignalP"/>
    </source>
</evidence>
<keyword evidence="2" id="KW-0812">Transmembrane</keyword>
<evidence type="ECO:0000313" key="4">
    <source>
        <dbReference type="EMBL" id="CAB3363205.1"/>
    </source>
</evidence>
<dbReference type="PANTHER" id="PTHR45889">
    <property type="entry name" value="IG-LIKE DOMAIN-CONTAINING PROTEIN"/>
    <property type="match status" value="1"/>
</dbReference>
<reference evidence="4 5" key="1">
    <citation type="submission" date="2020-04" db="EMBL/GenBank/DDBJ databases">
        <authorList>
            <person name="Alioto T."/>
            <person name="Alioto T."/>
            <person name="Gomez Garrido J."/>
        </authorList>
    </citation>
    <scope>NUCLEOTIDE SEQUENCE [LARGE SCALE GENOMIC DNA]</scope>
</reference>
<evidence type="ECO:0000256" key="1">
    <source>
        <dbReference type="SAM" id="MobiDB-lite"/>
    </source>
</evidence>
<dbReference type="OrthoDB" id="6345017at2759"/>
<evidence type="ECO:0008006" key="6">
    <source>
        <dbReference type="Google" id="ProtNLM"/>
    </source>
</evidence>
<keyword evidence="5" id="KW-1185">Reference proteome</keyword>
<keyword evidence="3" id="KW-0732">Signal</keyword>
<keyword evidence="2" id="KW-1133">Transmembrane helix</keyword>
<dbReference type="SUPFAM" id="SSF48726">
    <property type="entry name" value="Immunoglobulin"/>
    <property type="match status" value="1"/>
</dbReference>
<dbReference type="Proteomes" id="UP000494165">
    <property type="component" value="Unassembled WGS sequence"/>
</dbReference>
<feature type="transmembrane region" description="Helical" evidence="2">
    <location>
        <begin position="341"/>
        <end position="365"/>
    </location>
</feature>